<sequence>MEEGRTLRKANPKTIQDKFLVGYQGWFTCAGDGEPVGPGHHGWLHWFNYPVPDGGRPNTDLWPDVSEYSPSELYPAPGLKYANGDQVFLFSSRHPKTVRRHFHWMALHGVDGAFLQRFAGQCDVEAGNEGILRIRDEVGDQVREAAEQEGRVFAIMYDVSGVSPDRIQRVLERDWVHLMRDKCLLDSPNYLREKGKPVVALWGFGFNDRNHSPAVVRAIVSFFRSATPGGVYIVAGTPAHWRTSVSDADRNPEFVDVWLNEFDAICPWTVGRYGNEDDADRFAEEKIKGDVDLLKKRAEEGGKKVDYMPVILPGGSGYNLSEGKWGFNDIKRNGGRFLWKQIFNARRAGVRTIYGAMWDEYDEGTAYMPVVPNKSMLPVHDKYQFMALDEDGYDLPSDWYMRICGFAGEALRGERRLHETFPVKELQDYWGTRPRYEEKEEKPPAEEAEKAYREWMATQAPKEADEVPPPPYSLEAEQQPQQQPTTTSAGPSGSVSSVRPLPAPSEVRSPSATVVMPPMSSRPSPSAPSARPPSVDKSSRPPISLPVEANIRPPSTSPLPASSSRVSSPHHSVNSLADDFSRQRISTSQTPHPPPPRLSSKPILEVPTGDMKRAPSPMSTPGPSLPPHTSSHHPPPVSHTTRPSLSPQPNPGQMSQSSHRPPDHSMYGASAMPSPTLEWPLRPPHGPPAHYDPQFDYQRNNIYPQPQQWGGWAPPSSPPAGYPFNYPYSPGSPNHGPPHHPSPPPHFGPQGPPPAVPPRPYGGSMPSPPLHPQYPNYVPYQQPGPQPFNGGGGGFAGRARSAVDGVVGQETRRQLEKSVESLAQTGSKLLNKFK</sequence>
<organism evidence="1 2">
    <name type="scientific">Leucogyrophana mollusca</name>
    <dbReference type="NCBI Taxonomy" id="85980"/>
    <lineage>
        <taxon>Eukaryota</taxon>
        <taxon>Fungi</taxon>
        <taxon>Dikarya</taxon>
        <taxon>Basidiomycota</taxon>
        <taxon>Agaricomycotina</taxon>
        <taxon>Agaricomycetes</taxon>
        <taxon>Agaricomycetidae</taxon>
        <taxon>Boletales</taxon>
        <taxon>Boletales incertae sedis</taxon>
        <taxon>Leucogyrophana</taxon>
    </lineage>
</organism>
<name>A0ACB8BER7_9AGAM</name>
<gene>
    <name evidence="1" type="ORF">BV22DRAFT_1196461</name>
</gene>
<comment type="caution">
    <text evidence="1">The sequence shown here is derived from an EMBL/GenBank/DDBJ whole genome shotgun (WGS) entry which is preliminary data.</text>
</comment>
<protein>
    <submittedName>
        <fullName evidence="1">Uncharacterized protein</fullName>
    </submittedName>
</protein>
<accession>A0ACB8BER7</accession>
<evidence type="ECO:0000313" key="1">
    <source>
        <dbReference type="EMBL" id="KAH7923764.1"/>
    </source>
</evidence>
<dbReference type="Proteomes" id="UP000790709">
    <property type="component" value="Unassembled WGS sequence"/>
</dbReference>
<proteinExistence type="predicted"/>
<keyword evidence="2" id="KW-1185">Reference proteome</keyword>
<evidence type="ECO:0000313" key="2">
    <source>
        <dbReference type="Proteomes" id="UP000790709"/>
    </source>
</evidence>
<reference evidence="1" key="1">
    <citation type="journal article" date="2021" name="New Phytol.">
        <title>Evolutionary innovations through gain and loss of genes in the ectomycorrhizal Boletales.</title>
        <authorList>
            <person name="Wu G."/>
            <person name="Miyauchi S."/>
            <person name="Morin E."/>
            <person name="Kuo A."/>
            <person name="Drula E."/>
            <person name="Varga T."/>
            <person name="Kohler A."/>
            <person name="Feng B."/>
            <person name="Cao Y."/>
            <person name="Lipzen A."/>
            <person name="Daum C."/>
            <person name="Hundley H."/>
            <person name="Pangilinan J."/>
            <person name="Johnson J."/>
            <person name="Barry K."/>
            <person name="LaButti K."/>
            <person name="Ng V."/>
            <person name="Ahrendt S."/>
            <person name="Min B."/>
            <person name="Choi I.G."/>
            <person name="Park H."/>
            <person name="Plett J.M."/>
            <person name="Magnuson J."/>
            <person name="Spatafora J.W."/>
            <person name="Nagy L.G."/>
            <person name="Henrissat B."/>
            <person name="Grigoriev I.V."/>
            <person name="Yang Z.L."/>
            <person name="Xu J."/>
            <person name="Martin F.M."/>
        </authorList>
    </citation>
    <scope>NUCLEOTIDE SEQUENCE</scope>
    <source>
        <strain evidence="1">KUC20120723A-06</strain>
    </source>
</reference>
<dbReference type="EMBL" id="MU266443">
    <property type="protein sequence ID" value="KAH7923764.1"/>
    <property type="molecule type" value="Genomic_DNA"/>
</dbReference>